<protein>
    <submittedName>
        <fullName evidence="9">MSP domain-containing protein</fullName>
    </submittedName>
</protein>
<keyword evidence="4" id="KW-0969">Cilium</keyword>
<dbReference type="EMBL" id="UYSG01000002">
    <property type="protein sequence ID" value="VDL11641.1"/>
    <property type="molecule type" value="Genomic_DNA"/>
</dbReference>
<dbReference type="GO" id="GO:0005737">
    <property type="term" value="C:cytoplasm"/>
    <property type="evidence" value="ECO:0007669"/>
    <property type="project" value="TreeGrafter"/>
</dbReference>
<organism evidence="9">
    <name type="scientific">Hymenolepis diminuta</name>
    <name type="common">Rat tapeworm</name>
    <dbReference type="NCBI Taxonomy" id="6216"/>
    <lineage>
        <taxon>Eukaryota</taxon>
        <taxon>Metazoa</taxon>
        <taxon>Spiralia</taxon>
        <taxon>Lophotrochozoa</taxon>
        <taxon>Platyhelminthes</taxon>
        <taxon>Cestoda</taxon>
        <taxon>Eucestoda</taxon>
        <taxon>Cyclophyllidea</taxon>
        <taxon>Hymenolepididae</taxon>
        <taxon>Hymenolepis</taxon>
    </lineage>
</organism>
<accession>A0A158QBH6</accession>
<evidence type="ECO:0000256" key="2">
    <source>
        <dbReference type="ARBA" id="ARBA00004496"/>
    </source>
</evidence>
<evidence type="ECO:0000313" key="9">
    <source>
        <dbReference type="WBParaSite" id="HDID_0000002201-mRNA-1"/>
    </source>
</evidence>
<evidence type="ECO:0000256" key="5">
    <source>
        <dbReference type="ARBA" id="ARBA00023273"/>
    </source>
</evidence>
<keyword evidence="3" id="KW-0963">Cytoplasm</keyword>
<proteinExistence type="predicted"/>
<dbReference type="Pfam" id="PF22544">
    <property type="entry name" value="HYDIN_VesB_CFA65-like_Ig"/>
    <property type="match status" value="1"/>
</dbReference>
<dbReference type="GO" id="GO:0005929">
    <property type="term" value="C:cilium"/>
    <property type="evidence" value="ECO:0007669"/>
    <property type="project" value="TreeGrafter"/>
</dbReference>
<evidence type="ECO:0000256" key="1">
    <source>
        <dbReference type="ARBA" id="ARBA00004138"/>
    </source>
</evidence>
<evidence type="ECO:0000259" key="6">
    <source>
        <dbReference type="Pfam" id="PF22544"/>
    </source>
</evidence>
<gene>
    <name evidence="7" type="ORF">HDID_LOCUS23</name>
</gene>
<evidence type="ECO:0000313" key="8">
    <source>
        <dbReference type="Proteomes" id="UP000274504"/>
    </source>
</evidence>
<dbReference type="AlphaFoldDB" id="A0A158QBH6"/>
<feature type="domain" description="HYDIN/VesB/CFA65-like Ig-like" evidence="6">
    <location>
        <begin position="302"/>
        <end position="399"/>
    </location>
</feature>
<dbReference type="InterPro" id="IPR013783">
    <property type="entry name" value="Ig-like_fold"/>
</dbReference>
<reference evidence="7 8" key="2">
    <citation type="submission" date="2018-11" db="EMBL/GenBank/DDBJ databases">
        <authorList>
            <consortium name="Pathogen Informatics"/>
        </authorList>
    </citation>
    <scope>NUCLEOTIDE SEQUENCE [LARGE SCALE GENOMIC DNA]</scope>
</reference>
<dbReference type="Gene3D" id="2.60.40.10">
    <property type="entry name" value="Immunoglobulins"/>
    <property type="match status" value="4"/>
</dbReference>
<dbReference type="OrthoDB" id="2115465at2759"/>
<evidence type="ECO:0000256" key="4">
    <source>
        <dbReference type="ARBA" id="ARBA00023069"/>
    </source>
</evidence>
<evidence type="ECO:0000256" key="3">
    <source>
        <dbReference type="ARBA" id="ARBA00022490"/>
    </source>
</evidence>
<evidence type="ECO:0000313" key="7">
    <source>
        <dbReference type="EMBL" id="VDL11641.1"/>
    </source>
</evidence>
<dbReference type="PANTHER" id="PTHR46348:SF1">
    <property type="entry name" value="DELETED IN LUNG AND ESOPHAGEAL CANCER PROTEIN 1"/>
    <property type="match status" value="1"/>
</dbReference>
<dbReference type="Proteomes" id="UP000274504">
    <property type="component" value="Unassembled WGS sequence"/>
</dbReference>
<comment type="subcellular location">
    <subcellularLocation>
        <location evidence="1">Cell projection</location>
        <location evidence="1">Cilium</location>
    </subcellularLocation>
    <subcellularLocation>
        <location evidence="2">Cytoplasm</location>
    </subcellularLocation>
</comment>
<dbReference type="GO" id="GO:0008285">
    <property type="term" value="P:negative regulation of cell population proliferation"/>
    <property type="evidence" value="ECO:0007669"/>
    <property type="project" value="InterPro"/>
</dbReference>
<keyword evidence="5" id="KW-0966">Cell projection</keyword>
<dbReference type="PANTHER" id="PTHR46348">
    <property type="entry name" value="DELETED IN LUNG AND ESOPHAGEAL CANCER PROTEIN 1"/>
    <property type="match status" value="1"/>
</dbReference>
<sequence>MVTPVNINDQVELNETLLIYSDLHQEPIKVQLAIKKLEKCISFPRKIEMGKCLVDSSLNQSTQIRLLSAASAHICIQSEFDGFFVISPSEFDISSSKPVEVHVTFRPQIEGEFREVFRVKTEDSIVGEIVCQCYGENLRVNLKEGSDKSFWITKQKIDSNGCIITFCNLPEIHPKFPMNQKFILVNEGNVSLQLYLEENYPISEQNSSDFKVSMGNMILPPKGSVIFTVSFCSEKLGQHKGQFTICGAQLNGTSICERIFDVLKFNATVTVIPPTINVSPDVITLQEPLTLFETARSEVKSPSLELENECIDFGTQCSNQTIVKTIYIRNPSCAPLKWMSCMNQETDFAFKIEPSGGVLKPKCEQKISVTFHPQTFDQFYNEINFKVENGPIKTLKLTGEVKESSILMNPQEMQINELYVNDPYTFYIELQNTPNVQAKFCWQNVADTNLNSARVSVSPTKGLIEPKQRTMIRVTIIALELRTEDEDFEWITNGNNIQDDENQEELDSVTLSHSIFGVDGPAIEFPKMGLRMPREAYLAIENTSKIPTVFNLQLENFPVEYDESCDILKCQDGNWRMQNIQIYEFCQRLLKINKTAAILIDEGLNIFTLPAYERKIIRLICCADIFGEFRDTLTVIAEPVQKYDDKTQVLVAKLPVIARVFGSPIEFLAAAKSVHKALFSQCLKDPKIDSEFYDLMLSSIPARELLVNFGTILAFDGAKKREVKLRNNSALAVSVDWHLYEKESKANRSKLLDLCALINEPNFAYNRDVVLADYSKVRISLLLRPHEGYMISRSHDTCGRLIEKKVENKYGIILSPMHIEILPHGEASVFISINVQHANVVEKADIEAYAQGFVSIKDEVRNVHFPDYLLCPQMRLYLKAKLMSS</sequence>
<dbReference type="STRING" id="6216.A0A158QBH6"/>
<name>A0A158QBH6_HYMDI</name>
<dbReference type="GO" id="GO:0015631">
    <property type="term" value="F:tubulin binding"/>
    <property type="evidence" value="ECO:0007669"/>
    <property type="project" value="TreeGrafter"/>
</dbReference>
<dbReference type="Pfam" id="PF23316">
    <property type="entry name" value="Ig_DLEC1_6th"/>
    <property type="match status" value="1"/>
</dbReference>
<dbReference type="WBParaSite" id="HDID_0000002201-mRNA-1">
    <property type="protein sequence ID" value="HDID_0000002201-mRNA-1"/>
    <property type="gene ID" value="HDID_0000002201"/>
</dbReference>
<dbReference type="InterPro" id="IPR053879">
    <property type="entry name" value="HYDIN_VesB_CFA65-like_Ig"/>
</dbReference>
<dbReference type="InterPro" id="IPR033304">
    <property type="entry name" value="DLEC1"/>
</dbReference>
<reference evidence="9" key="1">
    <citation type="submission" date="2016-04" db="UniProtKB">
        <authorList>
            <consortium name="WormBaseParasite"/>
        </authorList>
    </citation>
    <scope>IDENTIFICATION</scope>
</reference>